<gene>
    <name evidence="17" type="ORF">SCODWIG_00452</name>
</gene>
<proteinExistence type="inferred from homology"/>
<dbReference type="PANTHER" id="PTHR11538:SF41">
    <property type="entry name" value="PHENYLALANINE--TRNA LIGASE, MITOCHONDRIAL"/>
    <property type="match status" value="1"/>
</dbReference>
<dbReference type="Pfam" id="PF03147">
    <property type="entry name" value="FDX-ACB"/>
    <property type="match status" value="1"/>
</dbReference>
<dbReference type="CDD" id="cd00496">
    <property type="entry name" value="PheRS_alpha_core"/>
    <property type="match status" value="1"/>
</dbReference>
<dbReference type="Gene3D" id="3.30.930.10">
    <property type="entry name" value="Bira Bifunctional Protein, Domain 2"/>
    <property type="match status" value="1"/>
</dbReference>
<dbReference type="EC" id="6.1.1.20" evidence="3"/>
<keyword evidence="18" id="KW-1185">Reference proteome</keyword>
<evidence type="ECO:0000259" key="15">
    <source>
        <dbReference type="PROSITE" id="PS50862"/>
    </source>
</evidence>
<evidence type="ECO:0000256" key="14">
    <source>
        <dbReference type="ARBA" id="ARBA00073229"/>
    </source>
</evidence>
<keyword evidence="10" id="KW-0030">Aminoacyl-tRNA synthetase</keyword>
<dbReference type="Pfam" id="PF01409">
    <property type="entry name" value="tRNA-synt_2d"/>
    <property type="match status" value="2"/>
</dbReference>
<evidence type="ECO:0000259" key="16">
    <source>
        <dbReference type="PROSITE" id="PS51447"/>
    </source>
</evidence>
<dbReference type="GO" id="GO:0005524">
    <property type="term" value="F:ATP binding"/>
    <property type="evidence" value="ECO:0007669"/>
    <property type="project" value="UniProtKB-KW"/>
</dbReference>
<dbReference type="InterPro" id="IPR006195">
    <property type="entry name" value="aa-tRNA-synth_II"/>
</dbReference>
<dbReference type="Gene3D" id="3.30.70.380">
    <property type="entry name" value="Ferrodoxin-fold anticodon-binding domain"/>
    <property type="match status" value="1"/>
</dbReference>
<evidence type="ECO:0000313" key="17">
    <source>
        <dbReference type="EMBL" id="SSD58691.1"/>
    </source>
</evidence>
<comment type="catalytic activity">
    <reaction evidence="12">
        <text>tRNA(Phe) + L-phenylalanine + ATP = L-phenylalanyl-tRNA(Phe) + AMP + diphosphate + H(+)</text>
        <dbReference type="Rhea" id="RHEA:19413"/>
        <dbReference type="Rhea" id="RHEA-COMP:9668"/>
        <dbReference type="Rhea" id="RHEA-COMP:9699"/>
        <dbReference type="ChEBI" id="CHEBI:15378"/>
        <dbReference type="ChEBI" id="CHEBI:30616"/>
        <dbReference type="ChEBI" id="CHEBI:33019"/>
        <dbReference type="ChEBI" id="CHEBI:58095"/>
        <dbReference type="ChEBI" id="CHEBI:78442"/>
        <dbReference type="ChEBI" id="CHEBI:78531"/>
        <dbReference type="ChEBI" id="CHEBI:456215"/>
        <dbReference type="EC" id="6.1.1.20"/>
    </reaction>
</comment>
<dbReference type="GO" id="GO:0004826">
    <property type="term" value="F:phenylalanine-tRNA ligase activity"/>
    <property type="evidence" value="ECO:0007669"/>
    <property type="project" value="UniProtKB-EC"/>
</dbReference>
<dbReference type="AlphaFoldDB" id="A0A376B212"/>
<comment type="function">
    <text evidence="13">Is responsible for the charging of tRNA(Phe) with phenylalanine in mitochondrial translation.</text>
</comment>
<feature type="domain" description="FDX-ACB" evidence="16">
    <location>
        <begin position="369"/>
        <end position="462"/>
    </location>
</feature>
<comment type="subcellular location">
    <subcellularLocation>
        <location evidence="1">Mitochondrion matrix</location>
    </subcellularLocation>
</comment>
<evidence type="ECO:0000256" key="7">
    <source>
        <dbReference type="ARBA" id="ARBA00022917"/>
    </source>
</evidence>
<comment type="similarity">
    <text evidence="2">Belongs to the class-II aminoacyl-tRNA synthetase family.</text>
</comment>
<dbReference type="SMART" id="SM00896">
    <property type="entry name" value="FDX-ACB"/>
    <property type="match status" value="1"/>
</dbReference>
<dbReference type="SUPFAM" id="SSF54991">
    <property type="entry name" value="Anticodon-binding domain of PheRS"/>
    <property type="match status" value="1"/>
</dbReference>
<keyword evidence="8" id="KW-0809">Transit peptide</keyword>
<dbReference type="OrthoDB" id="4457at2759"/>
<dbReference type="InterPro" id="IPR004530">
    <property type="entry name" value="Phe-tRNA-synth_IIc_mito"/>
</dbReference>
<dbReference type="PROSITE" id="PS51447">
    <property type="entry name" value="FDX_ACB"/>
    <property type="match status" value="1"/>
</dbReference>
<evidence type="ECO:0000256" key="1">
    <source>
        <dbReference type="ARBA" id="ARBA00004305"/>
    </source>
</evidence>
<sequence length="462" mass="53598">MSCSLKRFIPVITNNKHTLQAIIEKSLYSTATSSPNTIIVNGKEFETDSEKTNVPQNILKLTDKALHLKASHPIGILRTLIENKLNSDDHAFEVYNNFKPAVSVFENFDSLGFPKDHVGRSKSDTYYINKDHLLRTHTSAHEMFCFGNIQKKITDKPGYLISADVYRRDEIDKTHYPAFHQMEGARLWPKTEAGQKQLKKDISVLETKLNQIKNFTVIDMPYKEETNPKQKHMTKEEVQLVSTHLKRTIELIVAEVFNKKLASEGKTNEEIKSRWIEAYFPWTAPSWEIEVWWKGEWLELCGCGVVREQVLTNAGMGTNEKIGWAFGLGLDRVAMLLFDIPDIRLFWTDDQRFHEQFKENTISSFKPYSKYPGTIRDISFWVNNSIDIHENDLMEIVRNTAGDLVESVKLIDDFVHPKTGRRSLCYRINYQSMDRNITNEEINNLQDTVRANLVEQYKIELR</sequence>
<keyword evidence="5" id="KW-0547">Nucleotide-binding</keyword>
<name>A0A376B212_9ASCO</name>
<dbReference type="InterPro" id="IPR045864">
    <property type="entry name" value="aa-tRNA-synth_II/BPL/LPL"/>
</dbReference>
<feature type="domain" description="Aminoacyl-transfer RNA synthetases class-II family profile" evidence="15">
    <location>
        <begin position="163"/>
        <end position="367"/>
    </location>
</feature>
<dbReference type="InterPro" id="IPR002319">
    <property type="entry name" value="Phenylalanyl-tRNA_Synthase"/>
</dbReference>
<organism evidence="17 18">
    <name type="scientific">Saccharomycodes ludwigii</name>
    <dbReference type="NCBI Taxonomy" id="36035"/>
    <lineage>
        <taxon>Eukaryota</taxon>
        <taxon>Fungi</taxon>
        <taxon>Dikarya</taxon>
        <taxon>Ascomycota</taxon>
        <taxon>Saccharomycotina</taxon>
        <taxon>Saccharomycetes</taxon>
        <taxon>Saccharomycodales</taxon>
        <taxon>Saccharomycodaceae</taxon>
        <taxon>Saccharomycodes</taxon>
    </lineage>
</organism>
<evidence type="ECO:0000256" key="13">
    <source>
        <dbReference type="ARBA" id="ARBA00057761"/>
    </source>
</evidence>
<dbReference type="InterPro" id="IPR005121">
    <property type="entry name" value="Fdx_antiC-bd"/>
</dbReference>
<evidence type="ECO:0000256" key="3">
    <source>
        <dbReference type="ARBA" id="ARBA00012814"/>
    </source>
</evidence>
<evidence type="ECO:0000256" key="8">
    <source>
        <dbReference type="ARBA" id="ARBA00022946"/>
    </source>
</evidence>
<evidence type="ECO:0000313" key="18">
    <source>
        <dbReference type="Proteomes" id="UP000262825"/>
    </source>
</evidence>
<dbReference type="FunFam" id="3.30.930.10:FF:000053">
    <property type="entry name" value="Phenylalanyl-tRNA synthetase mitochondrial"/>
    <property type="match status" value="1"/>
</dbReference>
<dbReference type="GO" id="GO:0005759">
    <property type="term" value="C:mitochondrial matrix"/>
    <property type="evidence" value="ECO:0007669"/>
    <property type="project" value="UniProtKB-SubCell"/>
</dbReference>
<dbReference type="PANTHER" id="PTHR11538">
    <property type="entry name" value="PHENYLALANYL-TRNA SYNTHETASE"/>
    <property type="match status" value="1"/>
</dbReference>
<evidence type="ECO:0000256" key="4">
    <source>
        <dbReference type="ARBA" id="ARBA00022598"/>
    </source>
</evidence>
<keyword evidence="7" id="KW-0648">Protein biosynthesis</keyword>
<evidence type="ECO:0000256" key="11">
    <source>
        <dbReference type="ARBA" id="ARBA00031194"/>
    </source>
</evidence>
<dbReference type="GO" id="GO:0000049">
    <property type="term" value="F:tRNA binding"/>
    <property type="evidence" value="ECO:0007669"/>
    <property type="project" value="InterPro"/>
</dbReference>
<dbReference type="SUPFAM" id="SSF55681">
    <property type="entry name" value="Class II aaRS and biotin synthetases"/>
    <property type="match status" value="1"/>
</dbReference>
<evidence type="ECO:0000256" key="9">
    <source>
        <dbReference type="ARBA" id="ARBA00023128"/>
    </source>
</evidence>
<evidence type="ECO:0000256" key="2">
    <source>
        <dbReference type="ARBA" id="ARBA00008226"/>
    </source>
</evidence>
<keyword evidence="6" id="KW-0067">ATP-binding</keyword>
<dbReference type="VEuPathDB" id="FungiDB:SCODWIG_00452"/>
<dbReference type="FunFam" id="3.30.70.380:FF:000002">
    <property type="entry name" value="phenylalanine--tRNA ligase, mitochondrial"/>
    <property type="match status" value="1"/>
</dbReference>
<dbReference type="Proteomes" id="UP000262825">
    <property type="component" value="Unassembled WGS sequence"/>
</dbReference>
<accession>A0A376B212</accession>
<keyword evidence="4 17" id="KW-0436">Ligase</keyword>
<keyword evidence="9" id="KW-0496">Mitochondrion</keyword>
<evidence type="ECO:0000256" key="10">
    <source>
        <dbReference type="ARBA" id="ARBA00023146"/>
    </source>
</evidence>
<evidence type="ECO:0000256" key="5">
    <source>
        <dbReference type="ARBA" id="ARBA00022741"/>
    </source>
</evidence>
<protein>
    <recommendedName>
        <fullName evidence="14">Phenylalanine--tRNA ligase, mitochondrial</fullName>
        <ecNumber evidence="3">6.1.1.20</ecNumber>
    </recommendedName>
    <alternativeName>
        <fullName evidence="11">Phenylalanyl-tRNA synthetase</fullName>
    </alternativeName>
</protein>
<dbReference type="GO" id="GO:0006432">
    <property type="term" value="P:phenylalanyl-tRNA aminoacylation"/>
    <property type="evidence" value="ECO:0007669"/>
    <property type="project" value="InterPro"/>
</dbReference>
<reference evidence="18" key="1">
    <citation type="submission" date="2018-06" db="EMBL/GenBank/DDBJ databases">
        <authorList>
            <person name="Guldener U."/>
        </authorList>
    </citation>
    <scope>NUCLEOTIDE SEQUENCE [LARGE SCALE GENOMIC DNA]</scope>
    <source>
        <strain evidence="18">UTAD17</strain>
    </source>
</reference>
<dbReference type="InterPro" id="IPR036690">
    <property type="entry name" value="Fdx_antiC-bd_sf"/>
</dbReference>
<evidence type="ECO:0000256" key="6">
    <source>
        <dbReference type="ARBA" id="ARBA00022840"/>
    </source>
</evidence>
<evidence type="ECO:0000256" key="12">
    <source>
        <dbReference type="ARBA" id="ARBA00049255"/>
    </source>
</evidence>
<dbReference type="PROSITE" id="PS50862">
    <property type="entry name" value="AA_TRNA_LIGASE_II"/>
    <property type="match status" value="1"/>
</dbReference>
<dbReference type="EMBL" id="UFAJ01000037">
    <property type="protein sequence ID" value="SSD58691.1"/>
    <property type="molecule type" value="Genomic_DNA"/>
</dbReference>
<dbReference type="NCBIfam" id="TIGR00469">
    <property type="entry name" value="pheS_mito"/>
    <property type="match status" value="1"/>
</dbReference>